<dbReference type="InterPro" id="IPR035979">
    <property type="entry name" value="RBD_domain_sf"/>
</dbReference>
<protein>
    <recommendedName>
        <fullName evidence="3">RRM domain-containing protein</fullName>
    </recommendedName>
</protein>
<dbReference type="Proteomes" id="UP000828390">
    <property type="component" value="Unassembled WGS sequence"/>
</dbReference>
<name>A0A9D4EV73_DREPO</name>
<keyword evidence="2" id="KW-1185">Reference proteome</keyword>
<evidence type="ECO:0000313" key="1">
    <source>
        <dbReference type="EMBL" id="KAH3785051.1"/>
    </source>
</evidence>
<gene>
    <name evidence="1" type="ORF">DPMN_163134</name>
</gene>
<dbReference type="SUPFAM" id="SSF54928">
    <property type="entry name" value="RNA-binding domain, RBD"/>
    <property type="match status" value="1"/>
</dbReference>
<comment type="caution">
    <text evidence="1">The sequence shown here is derived from an EMBL/GenBank/DDBJ whole genome shotgun (WGS) entry which is preliminary data.</text>
</comment>
<evidence type="ECO:0008006" key="3">
    <source>
        <dbReference type="Google" id="ProtNLM"/>
    </source>
</evidence>
<dbReference type="GO" id="GO:0003676">
    <property type="term" value="F:nucleic acid binding"/>
    <property type="evidence" value="ECO:0007669"/>
    <property type="project" value="InterPro"/>
</dbReference>
<reference evidence="1" key="1">
    <citation type="journal article" date="2019" name="bioRxiv">
        <title>The Genome of the Zebra Mussel, Dreissena polymorpha: A Resource for Invasive Species Research.</title>
        <authorList>
            <person name="McCartney M.A."/>
            <person name="Auch B."/>
            <person name="Kono T."/>
            <person name="Mallez S."/>
            <person name="Zhang Y."/>
            <person name="Obille A."/>
            <person name="Becker A."/>
            <person name="Abrahante J.E."/>
            <person name="Garbe J."/>
            <person name="Badalamenti J.P."/>
            <person name="Herman A."/>
            <person name="Mangelson H."/>
            <person name="Liachko I."/>
            <person name="Sullivan S."/>
            <person name="Sone E.D."/>
            <person name="Koren S."/>
            <person name="Silverstein K.A.T."/>
            <person name="Beckman K.B."/>
            <person name="Gohl D.M."/>
        </authorList>
    </citation>
    <scope>NUCLEOTIDE SEQUENCE</scope>
    <source>
        <strain evidence="1">Duluth1</strain>
        <tissue evidence="1">Whole animal</tissue>
    </source>
</reference>
<dbReference type="EMBL" id="JAIWYP010000008">
    <property type="protein sequence ID" value="KAH3785051.1"/>
    <property type="molecule type" value="Genomic_DNA"/>
</dbReference>
<accession>A0A9D4EV73</accession>
<proteinExistence type="predicted"/>
<dbReference type="AlphaFoldDB" id="A0A9D4EV73"/>
<organism evidence="1 2">
    <name type="scientific">Dreissena polymorpha</name>
    <name type="common">Zebra mussel</name>
    <name type="synonym">Mytilus polymorpha</name>
    <dbReference type="NCBI Taxonomy" id="45954"/>
    <lineage>
        <taxon>Eukaryota</taxon>
        <taxon>Metazoa</taxon>
        <taxon>Spiralia</taxon>
        <taxon>Lophotrochozoa</taxon>
        <taxon>Mollusca</taxon>
        <taxon>Bivalvia</taxon>
        <taxon>Autobranchia</taxon>
        <taxon>Heteroconchia</taxon>
        <taxon>Euheterodonta</taxon>
        <taxon>Imparidentia</taxon>
        <taxon>Neoheterodontei</taxon>
        <taxon>Myida</taxon>
        <taxon>Dreissenoidea</taxon>
        <taxon>Dreissenidae</taxon>
        <taxon>Dreissena</taxon>
    </lineage>
</organism>
<feature type="non-terminal residue" evidence="1">
    <location>
        <position position="1"/>
    </location>
</feature>
<reference evidence="1" key="2">
    <citation type="submission" date="2020-11" db="EMBL/GenBank/DDBJ databases">
        <authorList>
            <person name="McCartney M.A."/>
            <person name="Auch B."/>
            <person name="Kono T."/>
            <person name="Mallez S."/>
            <person name="Becker A."/>
            <person name="Gohl D.M."/>
            <person name="Silverstein K.A.T."/>
            <person name="Koren S."/>
            <person name="Bechman K.B."/>
            <person name="Herman A."/>
            <person name="Abrahante J.E."/>
            <person name="Garbe J."/>
        </authorList>
    </citation>
    <scope>NUCLEOTIDE SEQUENCE</scope>
    <source>
        <strain evidence="1">Duluth1</strain>
        <tissue evidence="1">Whole animal</tissue>
    </source>
</reference>
<evidence type="ECO:0000313" key="2">
    <source>
        <dbReference type="Proteomes" id="UP000828390"/>
    </source>
</evidence>
<sequence length="99" mass="10871">MSKRGSRPLPEVPKTTVLASGAYESINTQAMTASDKSSLNELPVLDECAVMVKNVPDAYMSEEMLEMFFESKPFNQVPSVKKVVLLGNNEATVTFDNPE</sequence>